<dbReference type="AlphaFoldDB" id="A0AAQ4D5F9"/>
<organism evidence="1 2">
    <name type="scientific">Amblyomma americanum</name>
    <name type="common">Lone star tick</name>
    <dbReference type="NCBI Taxonomy" id="6943"/>
    <lineage>
        <taxon>Eukaryota</taxon>
        <taxon>Metazoa</taxon>
        <taxon>Ecdysozoa</taxon>
        <taxon>Arthropoda</taxon>
        <taxon>Chelicerata</taxon>
        <taxon>Arachnida</taxon>
        <taxon>Acari</taxon>
        <taxon>Parasitiformes</taxon>
        <taxon>Ixodida</taxon>
        <taxon>Ixodoidea</taxon>
        <taxon>Ixodidae</taxon>
        <taxon>Amblyomminae</taxon>
        <taxon>Amblyomma</taxon>
    </lineage>
</organism>
<accession>A0AAQ4D5F9</accession>
<evidence type="ECO:0000313" key="2">
    <source>
        <dbReference type="Proteomes" id="UP001321473"/>
    </source>
</evidence>
<dbReference type="Proteomes" id="UP001321473">
    <property type="component" value="Unassembled WGS sequence"/>
</dbReference>
<keyword evidence="2" id="KW-1185">Reference proteome</keyword>
<protein>
    <submittedName>
        <fullName evidence="1">Uncharacterized protein</fullName>
    </submittedName>
</protein>
<reference evidence="1 2" key="1">
    <citation type="journal article" date="2023" name="Arcadia Sci">
        <title>De novo assembly of a long-read Amblyomma americanum tick genome.</title>
        <authorList>
            <person name="Chou S."/>
            <person name="Poskanzer K.E."/>
            <person name="Rollins M."/>
            <person name="Thuy-Boun P.S."/>
        </authorList>
    </citation>
    <scope>NUCLEOTIDE SEQUENCE [LARGE SCALE GENOMIC DNA]</scope>
    <source>
        <strain evidence="1">F_SG_1</strain>
        <tissue evidence="1">Salivary glands</tissue>
    </source>
</reference>
<evidence type="ECO:0000313" key="1">
    <source>
        <dbReference type="EMBL" id="KAK8757699.1"/>
    </source>
</evidence>
<proteinExistence type="predicted"/>
<gene>
    <name evidence="1" type="ORF">V5799_004668</name>
</gene>
<dbReference type="EMBL" id="JARKHS020034925">
    <property type="protein sequence ID" value="KAK8757699.1"/>
    <property type="molecule type" value="Genomic_DNA"/>
</dbReference>
<comment type="caution">
    <text evidence="1">The sequence shown here is derived from an EMBL/GenBank/DDBJ whole genome shotgun (WGS) entry which is preliminary data.</text>
</comment>
<name>A0AAQ4D5F9_AMBAM</name>
<sequence length="71" mass="8489">MIWWQPDPCVHQNRQYYGTIERRNDSGRLKLATTVEQTGYGSIMDWRFLYFSTRVRRGLHHNIARYVGTAL</sequence>